<keyword evidence="3" id="KW-1185">Reference proteome</keyword>
<sequence length="125" mass="14036">MKAPTSLIFAKLATLLMVFLIPLATAQNQMAIHYYNDDHCSNLKSSWYGTGFSKMDTYPGGCWTHQEGSSMKIGACIAGDWCFCKLFRETGCKGGYSSMQFSGFPGNRWEYNCKMNGEVFKSLDY</sequence>
<evidence type="ECO:0000313" key="2">
    <source>
        <dbReference type="EMBL" id="KAK0658049.1"/>
    </source>
</evidence>
<feature type="chain" id="PRO_5041451710" evidence="1">
    <location>
        <begin position="27"/>
        <end position="125"/>
    </location>
</feature>
<dbReference type="Proteomes" id="UP001174936">
    <property type="component" value="Unassembled WGS sequence"/>
</dbReference>
<dbReference type="AlphaFoldDB" id="A0AA39YSW9"/>
<dbReference type="EMBL" id="JAULSV010000001">
    <property type="protein sequence ID" value="KAK0658049.1"/>
    <property type="molecule type" value="Genomic_DNA"/>
</dbReference>
<gene>
    <name evidence="2" type="ORF">B0T16DRAFT_386480</name>
</gene>
<accession>A0AA39YSW9</accession>
<organism evidence="2 3">
    <name type="scientific">Cercophora newfieldiana</name>
    <dbReference type="NCBI Taxonomy" id="92897"/>
    <lineage>
        <taxon>Eukaryota</taxon>
        <taxon>Fungi</taxon>
        <taxon>Dikarya</taxon>
        <taxon>Ascomycota</taxon>
        <taxon>Pezizomycotina</taxon>
        <taxon>Sordariomycetes</taxon>
        <taxon>Sordariomycetidae</taxon>
        <taxon>Sordariales</taxon>
        <taxon>Lasiosphaeriaceae</taxon>
        <taxon>Cercophora</taxon>
    </lineage>
</organism>
<comment type="caution">
    <text evidence="2">The sequence shown here is derived from an EMBL/GenBank/DDBJ whole genome shotgun (WGS) entry which is preliminary data.</text>
</comment>
<feature type="signal peptide" evidence="1">
    <location>
        <begin position="1"/>
        <end position="26"/>
    </location>
</feature>
<evidence type="ECO:0000313" key="3">
    <source>
        <dbReference type="Proteomes" id="UP001174936"/>
    </source>
</evidence>
<keyword evidence="1" id="KW-0732">Signal</keyword>
<name>A0AA39YSW9_9PEZI</name>
<evidence type="ECO:0000256" key="1">
    <source>
        <dbReference type="SAM" id="SignalP"/>
    </source>
</evidence>
<protein>
    <submittedName>
        <fullName evidence="2">Uncharacterized protein</fullName>
    </submittedName>
</protein>
<reference evidence="2" key="1">
    <citation type="submission" date="2023-06" db="EMBL/GenBank/DDBJ databases">
        <title>Genome-scale phylogeny and comparative genomics of the fungal order Sordariales.</title>
        <authorList>
            <consortium name="Lawrence Berkeley National Laboratory"/>
            <person name="Hensen N."/>
            <person name="Bonometti L."/>
            <person name="Westerberg I."/>
            <person name="Brannstrom I.O."/>
            <person name="Guillou S."/>
            <person name="Cros-Aarteil S."/>
            <person name="Calhoun S."/>
            <person name="Haridas S."/>
            <person name="Kuo A."/>
            <person name="Mondo S."/>
            <person name="Pangilinan J."/>
            <person name="Riley R."/>
            <person name="Labutti K."/>
            <person name="Andreopoulos B."/>
            <person name="Lipzen A."/>
            <person name="Chen C."/>
            <person name="Yanf M."/>
            <person name="Daum C."/>
            <person name="Ng V."/>
            <person name="Clum A."/>
            <person name="Steindorff A."/>
            <person name="Ohm R."/>
            <person name="Martin F."/>
            <person name="Silar P."/>
            <person name="Natvig D."/>
            <person name="Lalanne C."/>
            <person name="Gautier V."/>
            <person name="Ament-Velasquez S.L."/>
            <person name="Kruys A."/>
            <person name="Hutchinson M.I."/>
            <person name="Powell A.J."/>
            <person name="Barry K."/>
            <person name="Miller A.N."/>
            <person name="Grigoriev I.V."/>
            <person name="Debuchy R."/>
            <person name="Gladieux P."/>
            <person name="Thoren M.H."/>
            <person name="Johannesson H."/>
        </authorList>
    </citation>
    <scope>NUCLEOTIDE SEQUENCE</scope>
    <source>
        <strain evidence="2">SMH2532-1</strain>
    </source>
</reference>
<proteinExistence type="predicted"/>